<protein>
    <recommendedName>
        <fullName evidence="1">J domain-containing protein</fullName>
    </recommendedName>
</protein>
<name>A0A7M7NXN9_STRPU</name>
<evidence type="ECO:0000259" key="1">
    <source>
        <dbReference type="PROSITE" id="PS50076"/>
    </source>
</evidence>
<dbReference type="Proteomes" id="UP000007110">
    <property type="component" value="Unassembled WGS sequence"/>
</dbReference>
<dbReference type="PANTHER" id="PTHR44157:SF1">
    <property type="entry name" value="DNAJ HOMOLOG SUBFAMILY C MEMBER 11"/>
    <property type="match status" value="1"/>
</dbReference>
<dbReference type="GeneID" id="592468"/>
<dbReference type="SMART" id="SM00271">
    <property type="entry name" value="DnaJ"/>
    <property type="match status" value="1"/>
</dbReference>
<evidence type="ECO:0000313" key="3">
    <source>
        <dbReference type="Proteomes" id="UP000007110"/>
    </source>
</evidence>
<dbReference type="EnsemblMetazoa" id="XM_030987331">
    <property type="protein sequence ID" value="XP_030843191"/>
    <property type="gene ID" value="LOC592468"/>
</dbReference>
<dbReference type="InterPro" id="IPR055225">
    <property type="entry name" value="DNAJC11-like_beta-barrel"/>
</dbReference>
<dbReference type="InterPro" id="IPR052243">
    <property type="entry name" value="Mito_inner_membrane_organizer"/>
</dbReference>
<dbReference type="CTD" id="55735"/>
<dbReference type="PRINTS" id="PR00625">
    <property type="entry name" value="JDOMAIN"/>
</dbReference>
<dbReference type="CDD" id="cd06257">
    <property type="entry name" value="DnaJ"/>
    <property type="match status" value="1"/>
</dbReference>
<dbReference type="InterPro" id="IPR001623">
    <property type="entry name" value="DnaJ_domain"/>
</dbReference>
<reference evidence="3" key="1">
    <citation type="submission" date="2015-02" db="EMBL/GenBank/DDBJ databases">
        <title>Genome sequencing for Strongylocentrotus purpuratus.</title>
        <authorList>
            <person name="Murali S."/>
            <person name="Liu Y."/>
            <person name="Vee V."/>
            <person name="English A."/>
            <person name="Wang M."/>
            <person name="Skinner E."/>
            <person name="Han Y."/>
            <person name="Muzny D.M."/>
            <person name="Worley K.C."/>
            <person name="Gibbs R.A."/>
        </authorList>
    </citation>
    <scope>NUCLEOTIDE SEQUENCE</scope>
</reference>
<dbReference type="InterPro" id="IPR036869">
    <property type="entry name" value="J_dom_sf"/>
</dbReference>
<dbReference type="PROSITE" id="PS50076">
    <property type="entry name" value="DNAJ_2"/>
    <property type="match status" value="1"/>
</dbReference>
<evidence type="ECO:0000313" key="2">
    <source>
        <dbReference type="EnsemblMetazoa" id="XP_030843191"/>
    </source>
</evidence>
<keyword evidence="3" id="KW-1185">Reference proteome</keyword>
<feature type="domain" description="J" evidence="1">
    <location>
        <begin position="15"/>
        <end position="83"/>
    </location>
</feature>
<organism evidence="2 3">
    <name type="scientific">Strongylocentrotus purpuratus</name>
    <name type="common">Purple sea urchin</name>
    <dbReference type="NCBI Taxonomy" id="7668"/>
    <lineage>
        <taxon>Eukaryota</taxon>
        <taxon>Metazoa</taxon>
        <taxon>Echinodermata</taxon>
        <taxon>Eleutherozoa</taxon>
        <taxon>Echinozoa</taxon>
        <taxon>Echinoidea</taxon>
        <taxon>Euechinoidea</taxon>
        <taxon>Echinacea</taxon>
        <taxon>Camarodonta</taxon>
        <taxon>Echinidea</taxon>
        <taxon>Strongylocentrotidae</taxon>
        <taxon>Strongylocentrotus</taxon>
    </lineage>
</organism>
<dbReference type="Pfam" id="PF22774">
    <property type="entry name" value="DNAJC11_beta-barrel"/>
    <property type="match status" value="1"/>
</dbReference>
<dbReference type="SUPFAM" id="SSF46565">
    <property type="entry name" value="Chaperone J-domain"/>
    <property type="match status" value="1"/>
</dbReference>
<dbReference type="AlphaFoldDB" id="A0A7M7NXN9"/>
<dbReference type="PANTHER" id="PTHR44157">
    <property type="entry name" value="DNAJ HOMOLOG SUBFAMILY C MEMBER 11"/>
    <property type="match status" value="1"/>
</dbReference>
<dbReference type="Gene3D" id="1.10.287.110">
    <property type="entry name" value="DnaJ domain"/>
    <property type="match status" value="1"/>
</dbReference>
<dbReference type="Pfam" id="PF00226">
    <property type="entry name" value="DnaJ"/>
    <property type="match status" value="1"/>
</dbReference>
<dbReference type="RefSeq" id="XP_030843191.1">
    <property type="nucleotide sequence ID" value="XM_030987331.1"/>
</dbReference>
<proteinExistence type="predicted"/>
<accession>A0A7M7NXN9</accession>
<reference evidence="2" key="2">
    <citation type="submission" date="2021-01" db="UniProtKB">
        <authorList>
            <consortium name="EnsemblMetazoa"/>
        </authorList>
    </citation>
    <scope>IDENTIFICATION</scope>
</reference>
<sequence>MAAPTEDLEQSSSDDYYAILNVRREADQDELKSAYRRMCMLYHPDKHGLDEDKQAAEDIFNNIQQAYTVLNDPTKRAVYDVYGKKGLDADWDLVPRTRTPQEIRDEFERLERQREERRLQQSTNPRGMILVGIDATDVFDRYEGYEDDHSGVPVIEIKSMSINQSLDAPLNTSDTASFSGNLVTQNGNGQGSISMSMRRVTSPQSWGELQVSGGSGPSFALKYFKHISKRSFVTCSGLFQVTPRGSVAPGLVLVGARQLDRHTMGYLTWKAGLQSSMNSMVVRDTKDSNISCQLQLGIPNTFASASYSKKFPDHEGRMTASIKAGAFGVVVEYGGEKKVSKHNRLGAKMSIGYPTGVFLRLRASRANQTIVFPIHLSQDISPQAIFYGTVAPLAIYWIIKVLVVNPYLQKQKENDIDDERARNKEIIELKKREAQAAVRLMEEMVRRIIEFETIHQVLMNLIIWIRADHFIGRGDVLLSNILQSFV</sequence>